<dbReference type="PANTHER" id="PTHR31147">
    <property type="entry name" value="ACYL TRANSFERASE 4"/>
    <property type="match status" value="1"/>
</dbReference>
<name>A0AAD8VI33_LOLMU</name>
<dbReference type="Pfam" id="PF26133">
    <property type="entry name" value="DUF8039"/>
    <property type="match status" value="1"/>
</dbReference>
<feature type="region of interest" description="Disordered" evidence="3">
    <location>
        <begin position="271"/>
        <end position="290"/>
    </location>
</feature>
<dbReference type="InterPro" id="IPR023213">
    <property type="entry name" value="CAT-like_dom_sf"/>
</dbReference>
<comment type="similarity">
    <text evidence="1">Belongs to the plant acyltransferase family.</text>
</comment>
<dbReference type="InterPro" id="IPR058352">
    <property type="entry name" value="DUF8039"/>
</dbReference>
<gene>
    <name evidence="5" type="ORF">QYE76_029241</name>
</gene>
<feature type="compositionally biased region" description="Basic and acidic residues" evidence="3">
    <location>
        <begin position="271"/>
        <end position="281"/>
    </location>
</feature>
<dbReference type="Gene3D" id="3.30.559.10">
    <property type="entry name" value="Chloramphenicol acetyltransferase-like domain"/>
    <property type="match status" value="2"/>
</dbReference>
<dbReference type="GO" id="GO:0016747">
    <property type="term" value="F:acyltransferase activity, transferring groups other than amino-acyl groups"/>
    <property type="evidence" value="ECO:0007669"/>
    <property type="project" value="UniProtKB-ARBA"/>
</dbReference>
<dbReference type="InterPro" id="IPR050898">
    <property type="entry name" value="Plant_acyltransferase"/>
</dbReference>
<dbReference type="EMBL" id="JAUUTY010000007">
    <property type="protein sequence ID" value="KAK1605568.1"/>
    <property type="molecule type" value="Genomic_DNA"/>
</dbReference>
<feature type="region of interest" description="Disordered" evidence="3">
    <location>
        <begin position="137"/>
        <end position="193"/>
    </location>
</feature>
<evidence type="ECO:0000313" key="5">
    <source>
        <dbReference type="EMBL" id="KAK1605568.1"/>
    </source>
</evidence>
<evidence type="ECO:0000259" key="4">
    <source>
        <dbReference type="Pfam" id="PF26133"/>
    </source>
</evidence>
<dbReference type="SUPFAM" id="SSF54001">
    <property type="entry name" value="Cysteine proteinases"/>
    <property type="match status" value="1"/>
</dbReference>
<reference evidence="5" key="1">
    <citation type="submission" date="2023-07" db="EMBL/GenBank/DDBJ databases">
        <title>A chromosome-level genome assembly of Lolium multiflorum.</title>
        <authorList>
            <person name="Chen Y."/>
            <person name="Copetti D."/>
            <person name="Kolliker R."/>
            <person name="Studer B."/>
        </authorList>
    </citation>
    <scope>NUCLEOTIDE SEQUENCE</scope>
    <source>
        <strain evidence="5">02402/16</strain>
        <tissue evidence="5">Leaf</tissue>
    </source>
</reference>
<protein>
    <recommendedName>
        <fullName evidence="4">DUF8039 domain-containing protein</fullName>
    </recommendedName>
</protein>
<evidence type="ECO:0000256" key="3">
    <source>
        <dbReference type="SAM" id="MobiDB-lite"/>
    </source>
</evidence>
<evidence type="ECO:0000256" key="2">
    <source>
        <dbReference type="ARBA" id="ARBA00022679"/>
    </source>
</evidence>
<feature type="domain" description="DUF8039" evidence="4">
    <location>
        <begin position="197"/>
        <end position="263"/>
    </location>
</feature>
<evidence type="ECO:0000313" key="6">
    <source>
        <dbReference type="Proteomes" id="UP001231189"/>
    </source>
</evidence>
<dbReference type="Pfam" id="PF02458">
    <property type="entry name" value="Transferase"/>
    <property type="match status" value="1"/>
</dbReference>
<dbReference type="Proteomes" id="UP001231189">
    <property type="component" value="Unassembled WGS sequence"/>
</dbReference>
<dbReference type="PANTHER" id="PTHR31147:SF66">
    <property type="entry name" value="OS05G0315700 PROTEIN"/>
    <property type="match status" value="1"/>
</dbReference>
<keyword evidence="6" id="KW-1185">Reference proteome</keyword>
<evidence type="ECO:0000256" key="1">
    <source>
        <dbReference type="ARBA" id="ARBA00009861"/>
    </source>
</evidence>
<sequence length="1405" mass="155946">MPKWDAQEAEMKLNGITPEPEREGWDTRARNWFLGHGCEYDMKTGNLVESDSKVRVPREKWIEVTADIKAGKLYREKDLLTLVLGNPEMGGRTRGFGPSVPWALGFPNDAETYRSRARAKKCELEVQNDRMAEFQRQLDQQKREIQQQPREINELKGQREPDNTAGISQRRDSSMADLEAPPTDDRCRSWRPRGWNQGATPCDLHEVFRNMSVKVAVGYVLPAFGPEGEPATWHGNEIPAGYARVGVDSVVPSWETLELEFPGVAKVIEEKKDSAGKKKDSASTSKSSAISVAGKKSSSISAPLKAKQAITGRKGKEVSQLGAQAKQSLPLLKVLQVPLAYQELGPFDMNEATPLAAQIGMTVEDMMFSDSVPKADIAPKFVYGADLVNKERLQKLPTHMRNLHQWYLNACKVKTTFIMADIPGDYYFRREQIHMEMNELWQLFNLDALDKSLMSCYCLLKMVECSHNNVHNVGFVDPDKVHHQTVKNKIEETVENLTRFIVEQSFCESILFPYNYSFHWILLNIKVDMGIVEVSDPLNRGLDGFRDLQEILQRVWTTFKEVITGALSLPRILRRNCSRKESIEDGFACRPGELCPASTEELASRLAMPRELADTRTLAYVVRRGDPELVGPASLTPREIKPLSDLDDIDVMRRHMSIALFYRGREDGVHVHPAGVIRRALREALVHYYPLAGRLRKIEGHKLAVDCTGEGVLFVQADADVKLAELEAAGLRPPFPSWDQLLFDAEGCLGVLNSPLLLIQVTRLLCGGFVVGLRFNHTICDGIGTAQFVKAVSELARGLPSMTVKPVWCRELIKASSTLPLPSFPHPYLELDLHPPPLPGDEFVSHSFTFSALHVAAIKKSLPHPLRATATTFEALAAFVWRARTAALELPPGQDSPLVVAVNFRGPSQMCLPMGYYGNAAVPSTALLDAAALCRGSLGDAVALVRLAKAAVTTDYVRSVVDQMVLLGRRMSIQPNWFSVSDARRLGFHGVDFGWGNPVFAGPADTFFRSSFFITVKDGDGQDVVGVTMVLPRLAMLRFAANVESVVVSMAGSKKQGGDHLGVRKMPNASERARNRASPFPVVRLYEHLSSDQKNSIGDMDLGSMLDIKCHVLHNPLISWLAPLYDSHSREFVIQGRGRIPLNADSIYHTLGLPRGDIPVVYAMDSVIEARLGPLLFPGHSSTPKITGVFTMLSEMTQYDDIFKQVWMMYLVCTLLAPTTSNKVSNRCYPILDNISNVRNMNLCQFVCDRLHDELCTGKPSGGCLFHIQLLYVDSLDISSLNLDLPDGRFVANIWSKKDVDTVLDADLKRDGSGYGNLEKIPSMVVQGLNLEPSGSVVLSADNTPDVLGQFHPSTDGRMIISVQAWGEFAEKKGLAAGQVVMFLFHQYGGIMTRRQGVVITVDVI</sequence>
<dbReference type="Gene3D" id="3.40.395.10">
    <property type="entry name" value="Adenoviral Proteinase, Chain A"/>
    <property type="match status" value="1"/>
</dbReference>
<organism evidence="5 6">
    <name type="scientific">Lolium multiflorum</name>
    <name type="common">Italian ryegrass</name>
    <name type="synonym">Lolium perenne subsp. multiflorum</name>
    <dbReference type="NCBI Taxonomy" id="4521"/>
    <lineage>
        <taxon>Eukaryota</taxon>
        <taxon>Viridiplantae</taxon>
        <taxon>Streptophyta</taxon>
        <taxon>Embryophyta</taxon>
        <taxon>Tracheophyta</taxon>
        <taxon>Spermatophyta</taxon>
        <taxon>Magnoliopsida</taxon>
        <taxon>Liliopsida</taxon>
        <taxon>Poales</taxon>
        <taxon>Poaceae</taxon>
        <taxon>BOP clade</taxon>
        <taxon>Pooideae</taxon>
        <taxon>Poodae</taxon>
        <taxon>Poeae</taxon>
        <taxon>Poeae Chloroplast Group 2 (Poeae type)</taxon>
        <taxon>Loliodinae</taxon>
        <taxon>Loliinae</taxon>
        <taxon>Lolium</taxon>
    </lineage>
</organism>
<dbReference type="InterPro" id="IPR038765">
    <property type="entry name" value="Papain-like_cys_pep_sf"/>
</dbReference>
<accession>A0AAD8VI33</accession>
<feature type="compositionally biased region" description="Basic and acidic residues" evidence="3">
    <location>
        <begin position="139"/>
        <end position="162"/>
    </location>
</feature>
<comment type="caution">
    <text evidence="5">The sequence shown here is derived from an EMBL/GenBank/DDBJ whole genome shotgun (WGS) entry which is preliminary data.</text>
</comment>
<keyword evidence="2" id="KW-0808">Transferase</keyword>
<proteinExistence type="inferred from homology"/>